<proteinExistence type="inferred from homology"/>
<accession>S0DDA4</accession>
<dbReference type="Pfam" id="PF00232">
    <property type="entry name" value="Glyco_hydro_1"/>
    <property type="match status" value="1"/>
</dbReference>
<keyword evidence="8" id="KW-0624">Polysaccharide degradation</keyword>
<dbReference type="InterPro" id="IPR017736">
    <property type="entry name" value="Glyco_hydro_1_beta-glucosidase"/>
</dbReference>
<dbReference type="PANTHER" id="PTHR10353">
    <property type="entry name" value="GLYCOSYL HYDROLASE"/>
    <property type="match status" value="1"/>
</dbReference>
<dbReference type="InterPro" id="IPR033132">
    <property type="entry name" value="GH_1_N_CS"/>
</dbReference>
<organism evidence="9">
    <name type="scientific">termite gut metagenome</name>
    <dbReference type="NCBI Taxonomy" id="433724"/>
    <lineage>
        <taxon>unclassified sequences</taxon>
        <taxon>metagenomes</taxon>
        <taxon>organismal metagenomes</taxon>
    </lineage>
</organism>
<evidence type="ECO:0000256" key="6">
    <source>
        <dbReference type="ARBA" id="ARBA00023277"/>
    </source>
</evidence>
<dbReference type="GO" id="GO:0005829">
    <property type="term" value="C:cytosol"/>
    <property type="evidence" value="ECO:0007669"/>
    <property type="project" value="TreeGrafter"/>
</dbReference>
<name>S0DDA4_9ZZZZ</name>
<evidence type="ECO:0000256" key="7">
    <source>
        <dbReference type="ARBA" id="ARBA00023295"/>
    </source>
</evidence>
<dbReference type="InterPro" id="IPR017853">
    <property type="entry name" value="GH"/>
</dbReference>
<reference evidence="9" key="1">
    <citation type="submission" date="2012-10" db="EMBL/GenBank/DDBJ databases">
        <authorList>
            <person name="Sandrine L."/>
        </authorList>
    </citation>
    <scope>NUCLEOTIDE SEQUENCE</scope>
</reference>
<dbReference type="PANTHER" id="PTHR10353:SF36">
    <property type="entry name" value="LP05116P"/>
    <property type="match status" value="1"/>
</dbReference>
<dbReference type="GO" id="GO:0030245">
    <property type="term" value="P:cellulose catabolic process"/>
    <property type="evidence" value="ECO:0007669"/>
    <property type="project" value="UniProtKB-KW"/>
</dbReference>
<comment type="catalytic activity">
    <reaction evidence="1">
        <text>Hydrolysis of terminal, non-reducing beta-D-glucosyl residues with release of beta-D-glucose.</text>
        <dbReference type="EC" id="3.2.1.21"/>
    </reaction>
</comment>
<keyword evidence="4 9" id="KW-0378">Hydrolase</keyword>
<sequence>MKYKFPSDFEWGTASASYQIEGAFGEDGKGECIWDRFCHIPGNISDGSTGDRACDFYHRYREDIAILKSLGIKVYRLSVSWPRIYPDGVGKVNSKGIDFYRNVLSCLRENGIKTAVTVYHWDLPQKLQDRGGWTNRDIVGWFAGYASTLYKELGDLVDYWITLNEPYCASMLGYWFGAHAPGYHDYSAALLAAHHLLMAHGAAVKAYRETGLKAEIGITLNMNMVYPQNPDNPDDARVALLMGQESNDLFGDPVYKGTYPKELFEHLRQRGVVLPDIHDGDMALINQDIDFFGLNTYFPVTVKSDESAWPIPCKQADTGRPRTDMNWEISPEGFYDLLKWIDSHYGQKKIIITENGAACNDWVNSDGKVEDPNRREYLKSYIAAMHRAMSEGVPVKGYYVWCFCDNFEWAHGLTRRFGMIYVDYKTQRRIPKESAYWYSNIIRDNGF</sequence>
<evidence type="ECO:0000256" key="2">
    <source>
        <dbReference type="ARBA" id="ARBA00010838"/>
    </source>
</evidence>
<keyword evidence="7" id="KW-0326">Glycosidase</keyword>
<comment type="similarity">
    <text evidence="2">Belongs to the glycosyl hydrolase 1 family.</text>
</comment>
<dbReference type="GO" id="GO:0008422">
    <property type="term" value="F:beta-glucosidase activity"/>
    <property type="evidence" value="ECO:0007669"/>
    <property type="project" value="UniProtKB-EC"/>
</dbReference>
<dbReference type="AlphaFoldDB" id="S0DDA4"/>
<protein>
    <recommendedName>
        <fullName evidence="3">beta-glucosidase</fullName>
        <ecNumber evidence="3">3.2.1.21</ecNumber>
    </recommendedName>
</protein>
<dbReference type="PRINTS" id="PR00131">
    <property type="entry name" value="GLHYDRLASE1"/>
</dbReference>
<evidence type="ECO:0000256" key="3">
    <source>
        <dbReference type="ARBA" id="ARBA00012744"/>
    </source>
</evidence>
<dbReference type="EMBL" id="HF548270">
    <property type="protein sequence ID" value="CCO20832.1"/>
    <property type="molecule type" value="Genomic_DNA"/>
</dbReference>
<dbReference type="PROSITE" id="PS00653">
    <property type="entry name" value="GLYCOSYL_HYDROL_F1_2"/>
    <property type="match status" value="1"/>
</dbReference>
<dbReference type="InterPro" id="IPR001360">
    <property type="entry name" value="Glyco_hydro_1"/>
</dbReference>
<dbReference type="InterPro" id="IPR018120">
    <property type="entry name" value="Glyco_hydro_1_AS"/>
</dbReference>
<dbReference type="Gene3D" id="3.20.20.80">
    <property type="entry name" value="Glycosidases"/>
    <property type="match status" value="1"/>
</dbReference>
<keyword evidence="6" id="KW-0119">Carbohydrate metabolism</keyword>
<evidence type="ECO:0000256" key="1">
    <source>
        <dbReference type="ARBA" id="ARBA00000448"/>
    </source>
</evidence>
<dbReference type="NCBIfam" id="TIGR03356">
    <property type="entry name" value="BGL"/>
    <property type="match status" value="1"/>
</dbReference>
<dbReference type="FunFam" id="3.20.20.80:FF:000004">
    <property type="entry name" value="Beta-glucosidase 6-phospho-beta-glucosidase"/>
    <property type="match status" value="1"/>
</dbReference>
<dbReference type="PROSITE" id="PS00572">
    <property type="entry name" value="GLYCOSYL_HYDROL_F1_1"/>
    <property type="match status" value="1"/>
</dbReference>
<gene>
    <name evidence="9" type="ORF">BN138_20</name>
</gene>
<reference evidence="9" key="2">
    <citation type="journal article" date="2013" name="Biotechnol. Biofuels">
        <title>Mining for hemicellulases in the fungus-growing termite Pseudacanthotermes militaris using functional metagenomics.</title>
        <authorList>
            <person name="Bastien G."/>
            <person name="Arnal G."/>
            <person name="Bozonnet S."/>
            <person name="Laguerre S."/>
            <person name="Ferreira F."/>
            <person name="Faure R."/>
            <person name="Henrissat B."/>
            <person name="Lefevre F."/>
            <person name="Robe P."/>
            <person name="Bouchez O."/>
            <person name="Noirot C."/>
            <person name="Dumon C."/>
            <person name="O'Donohue M."/>
        </authorList>
    </citation>
    <scope>NUCLEOTIDE SEQUENCE</scope>
</reference>
<dbReference type="EC" id="3.2.1.21" evidence="3"/>
<evidence type="ECO:0000256" key="4">
    <source>
        <dbReference type="ARBA" id="ARBA00022801"/>
    </source>
</evidence>
<evidence type="ECO:0000313" key="9">
    <source>
        <dbReference type="EMBL" id="CCO20832.1"/>
    </source>
</evidence>
<evidence type="ECO:0000256" key="5">
    <source>
        <dbReference type="ARBA" id="ARBA00023001"/>
    </source>
</evidence>
<evidence type="ECO:0000256" key="8">
    <source>
        <dbReference type="ARBA" id="ARBA00023326"/>
    </source>
</evidence>
<keyword evidence="5" id="KW-0136">Cellulose degradation</keyword>
<dbReference type="SUPFAM" id="SSF51445">
    <property type="entry name" value="(Trans)glycosidases"/>
    <property type="match status" value="1"/>
</dbReference>